<keyword evidence="1" id="KW-0812">Transmembrane</keyword>
<feature type="transmembrane region" description="Helical" evidence="1">
    <location>
        <begin position="51"/>
        <end position="79"/>
    </location>
</feature>
<proteinExistence type="predicted"/>
<keyword evidence="1" id="KW-0472">Membrane</keyword>
<evidence type="ECO:0000313" key="2">
    <source>
        <dbReference type="EMBL" id="EAU54183.1"/>
    </source>
</evidence>
<name>Q0EY43_9PROT</name>
<dbReference type="EMBL" id="AATS01000011">
    <property type="protein sequence ID" value="EAU54183.1"/>
    <property type="molecule type" value="Genomic_DNA"/>
</dbReference>
<reference evidence="2 3" key="1">
    <citation type="submission" date="2006-09" db="EMBL/GenBank/DDBJ databases">
        <authorList>
            <person name="Emerson D."/>
            <person name="Ferriera S."/>
            <person name="Johnson J."/>
            <person name="Kravitz S."/>
            <person name="Halpern A."/>
            <person name="Remington K."/>
            <person name="Beeson K."/>
            <person name="Tran B."/>
            <person name="Rogers Y.-H."/>
            <person name="Friedman R."/>
            <person name="Venter J.C."/>
        </authorList>
    </citation>
    <scope>NUCLEOTIDE SEQUENCE [LARGE SCALE GENOMIC DNA]</scope>
    <source>
        <strain evidence="2 3">PV-1</strain>
    </source>
</reference>
<gene>
    <name evidence="2" type="ORF">SPV1_05462</name>
</gene>
<feature type="transmembrane region" description="Helical" evidence="1">
    <location>
        <begin position="118"/>
        <end position="139"/>
    </location>
</feature>
<dbReference type="Proteomes" id="UP000005297">
    <property type="component" value="Unassembled WGS sequence"/>
</dbReference>
<dbReference type="eggNOG" id="ENOG5031G70">
    <property type="taxonomic scope" value="Bacteria"/>
</dbReference>
<keyword evidence="1" id="KW-1133">Transmembrane helix</keyword>
<comment type="caution">
    <text evidence="2">The sequence shown here is derived from an EMBL/GenBank/DDBJ whole genome shotgun (WGS) entry which is preliminary data.</text>
</comment>
<protein>
    <submittedName>
        <fullName evidence="2">Uncharacterized protein</fullName>
    </submittedName>
</protein>
<evidence type="ECO:0000313" key="3">
    <source>
        <dbReference type="Proteomes" id="UP000005297"/>
    </source>
</evidence>
<dbReference type="AlphaFoldDB" id="Q0EY43"/>
<keyword evidence="3" id="KW-1185">Reference proteome</keyword>
<dbReference type="HOGENOM" id="CLU_134929_0_0_0"/>
<evidence type="ECO:0000256" key="1">
    <source>
        <dbReference type="SAM" id="Phobius"/>
    </source>
</evidence>
<sequence length="144" mass="16029">MIWKLALILFAIVGISHLIFGIVYVTANEFMPYHAQALNVNWNSLDENYKTLFLALIRLAGAGGLVAGLVNVTLVTYLYHRVECRLIWLLIVSSLIFQFVTNYVVYYVVTNTPGDPPLLMVSIGSVIIIIATIFLFAGIRGKHA</sequence>
<feature type="transmembrane region" description="Helical" evidence="1">
    <location>
        <begin position="86"/>
        <end position="106"/>
    </location>
</feature>
<accession>Q0EY43</accession>
<dbReference type="InParanoid" id="Q0EY43"/>
<organism evidence="2 3">
    <name type="scientific">Mariprofundus ferrooxydans PV-1</name>
    <dbReference type="NCBI Taxonomy" id="314345"/>
    <lineage>
        <taxon>Bacteria</taxon>
        <taxon>Pseudomonadati</taxon>
        <taxon>Pseudomonadota</taxon>
        <taxon>Candidatius Mariprofundia</taxon>
        <taxon>Mariprofundales</taxon>
        <taxon>Mariprofundaceae</taxon>
        <taxon>Mariprofundus</taxon>
    </lineage>
</organism>